<organism evidence="6 7">
    <name type="scientific">Streptomyces iconiensis</name>
    <dbReference type="NCBI Taxonomy" id="1384038"/>
    <lineage>
        <taxon>Bacteria</taxon>
        <taxon>Bacillati</taxon>
        <taxon>Actinomycetota</taxon>
        <taxon>Actinomycetes</taxon>
        <taxon>Kitasatosporales</taxon>
        <taxon>Streptomycetaceae</taxon>
        <taxon>Streptomyces</taxon>
    </lineage>
</organism>
<dbReference type="GO" id="GO:0016787">
    <property type="term" value="F:hydrolase activity"/>
    <property type="evidence" value="ECO:0007669"/>
    <property type="project" value="UniProtKB-KW"/>
</dbReference>
<dbReference type="PANTHER" id="PTHR48081:SF8">
    <property type="entry name" value="ALPHA_BETA HYDROLASE FOLD-3 DOMAIN-CONTAINING PROTEIN-RELATED"/>
    <property type="match status" value="1"/>
</dbReference>
<reference evidence="6 7" key="1">
    <citation type="submission" date="2023-05" db="EMBL/GenBank/DDBJ databases">
        <title>Streptantibioticus silvisoli sp. nov., acidotolerant actinomycetes 1 from pine litter.</title>
        <authorList>
            <person name="Swiecimska M."/>
            <person name="Golinska P."/>
            <person name="Sangal V."/>
            <person name="Wachnowicz B."/>
            <person name="Goodfellow M."/>
        </authorList>
    </citation>
    <scope>NUCLEOTIDE SEQUENCE [LARGE SCALE GENOMIC DNA]</scope>
    <source>
        <strain evidence="6 7">DSM 42109</strain>
    </source>
</reference>
<dbReference type="PROSITE" id="PS01174">
    <property type="entry name" value="LIPASE_GDXG_SER"/>
    <property type="match status" value="1"/>
</dbReference>
<dbReference type="InterPro" id="IPR029058">
    <property type="entry name" value="AB_hydrolase_fold"/>
</dbReference>
<accession>A0ABT7A7H9</accession>
<dbReference type="InterPro" id="IPR050300">
    <property type="entry name" value="GDXG_lipolytic_enzyme"/>
</dbReference>
<dbReference type="EMBL" id="JANCPR020000054">
    <property type="protein sequence ID" value="MDJ1137281.1"/>
    <property type="molecule type" value="Genomic_DNA"/>
</dbReference>
<evidence type="ECO:0000256" key="3">
    <source>
        <dbReference type="PROSITE-ProRule" id="PRU10038"/>
    </source>
</evidence>
<dbReference type="InterPro" id="IPR002168">
    <property type="entry name" value="Lipase_GDXG_HIS_AS"/>
</dbReference>
<evidence type="ECO:0000256" key="1">
    <source>
        <dbReference type="ARBA" id="ARBA00010515"/>
    </source>
</evidence>
<evidence type="ECO:0000259" key="5">
    <source>
        <dbReference type="Pfam" id="PF07859"/>
    </source>
</evidence>
<dbReference type="Gene3D" id="3.40.50.1820">
    <property type="entry name" value="alpha/beta hydrolase"/>
    <property type="match status" value="1"/>
</dbReference>
<evidence type="ECO:0000313" key="7">
    <source>
        <dbReference type="Proteomes" id="UP001214441"/>
    </source>
</evidence>
<feature type="domain" description="Alpha/beta hydrolase fold-3" evidence="5">
    <location>
        <begin position="88"/>
        <end position="293"/>
    </location>
</feature>
<gene>
    <name evidence="6" type="ORF">NMN56_036105</name>
</gene>
<dbReference type="InterPro" id="IPR013094">
    <property type="entry name" value="AB_hydrolase_3"/>
</dbReference>
<proteinExistence type="inferred from homology"/>
<dbReference type="InterPro" id="IPR033140">
    <property type="entry name" value="Lipase_GDXG_put_SER_AS"/>
</dbReference>
<keyword evidence="2 6" id="KW-0378">Hydrolase</keyword>
<dbReference type="SUPFAM" id="SSF53474">
    <property type="entry name" value="alpha/beta-Hydrolases"/>
    <property type="match status" value="1"/>
</dbReference>
<dbReference type="Proteomes" id="UP001214441">
    <property type="component" value="Unassembled WGS sequence"/>
</dbReference>
<sequence>MTRSEPDRLAPAARPLVQALSEFFPDVGGAVTDAAEARRLLALAPAHPLPPPQVSEVTDRTVPGPEGAPELPVRIYRPYGEAGPRPTVVFLHGGGWVLCDLETHDRTARELCRASGAVLVSVDYRLAPEVRFPEPVEDAYAAVRWCAAHVDELGGDPAALVVAGDSAGGSLAAGASLMARDRGGPRIALQALVYPATDSRADTDSHRLNAEGYYLTRRAMRWFAEQYFGPDGDRDHPYAAPVRADLTGLPPAHVVTAGCDPLCDEGRAYAARLREFGIGASEGHFPTMFHGFLGFGELLPEAAEAMRGLGEAVAAAGSSRRIGGGDPGLTA</sequence>
<evidence type="ECO:0000256" key="2">
    <source>
        <dbReference type="ARBA" id="ARBA00022801"/>
    </source>
</evidence>
<protein>
    <submittedName>
        <fullName evidence="6">Alpha/beta hydrolase</fullName>
    </submittedName>
</protein>
<dbReference type="Pfam" id="PF07859">
    <property type="entry name" value="Abhydrolase_3"/>
    <property type="match status" value="1"/>
</dbReference>
<evidence type="ECO:0000256" key="4">
    <source>
        <dbReference type="SAM" id="MobiDB-lite"/>
    </source>
</evidence>
<dbReference type="RefSeq" id="WP_274042559.1">
    <property type="nucleotide sequence ID" value="NZ_JANCPR020000054.1"/>
</dbReference>
<evidence type="ECO:0000313" key="6">
    <source>
        <dbReference type="EMBL" id="MDJ1137281.1"/>
    </source>
</evidence>
<dbReference type="PROSITE" id="PS01173">
    <property type="entry name" value="LIPASE_GDXG_HIS"/>
    <property type="match status" value="1"/>
</dbReference>
<name>A0ABT7A7H9_9ACTN</name>
<comment type="similarity">
    <text evidence="1">Belongs to the 'GDXG' lipolytic enzyme family.</text>
</comment>
<keyword evidence="7" id="KW-1185">Reference proteome</keyword>
<dbReference type="PANTHER" id="PTHR48081">
    <property type="entry name" value="AB HYDROLASE SUPERFAMILY PROTEIN C4A8.06C"/>
    <property type="match status" value="1"/>
</dbReference>
<feature type="active site" evidence="3">
    <location>
        <position position="166"/>
    </location>
</feature>
<comment type="caution">
    <text evidence="6">The sequence shown here is derived from an EMBL/GenBank/DDBJ whole genome shotgun (WGS) entry which is preliminary data.</text>
</comment>
<feature type="region of interest" description="Disordered" evidence="4">
    <location>
        <begin position="48"/>
        <end position="69"/>
    </location>
</feature>